<evidence type="ECO:0000256" key="2">
    <source>
        <dbReference type="ARBA" id="ARBA00022801"/>
    </source>
</evidence>
<dbReference type="EMBL" id="FNDD01000006">
    <property type="protein sequence ID" value="SDH01916.1"/>
    <property type="molecule type" value="Genomic_DNA"/>
</dbReference>
<keyword evidence="4" id="KW-0276">Fatty acid metabolism</keyword>
<name>A0A1G7Z081_9VIBR</name>
<reference evidence="5 6" key="1">
    <citation type="submission" date="2016-10" db="EMBL/GenBank/DDBJ databases">
        <authorList>
            <person name="de Groot N.N."/>
        </authorList>
    </citation>
    <scope>NUCLEOTIDE SEQUENCE [LARGE SCALE GENOMIC DNA]</scope>
    <source>
        <strain evidence="5 6">CGMCC 1.10228</strain>
    </source>
</reference>
<organism evidence="5 6">
    <name type="scientific">Vibrio xiamenensis</name>
    <dbReference type="NCBI Taxonomy" id="861298"/>
    <lineage>
        <taxon>Bacteria</taxon>
        <taxon>Pseudomonadati</taxon>
        <taxon>Pseudomonadota</taxon>
        <taxon>Gammaproteobacteria</taxon>
        <taxon>Vibrionales</taxon>
        <taxon>Vibrionaceae</taxon>
        <taxon>Vibrio</taxon>
    </lineage>
</organism>
<dbReference type="AlphaFoldDB" id="A0A1G7Z081"/>
<dbReference type="OrthoDB" id="8442777at2"/>
<keyword evidence="4" id="KW-0275">Fatty acid biosynthesis</keyword>
<dbReference type="GO" id="GO:0006633">
    <property type="term" value="P:fatty acid biosynthetic process"/>
    <property type="evidence" value="ECO:0007669"/>
    <property type="project" value="UniProtKB-KW"/>
</dbReference>
<dbReference type="RefSeq" id="WP_093271570.1">
    <property type="nucleotide sequence ID" value="NZ_FNDD01000006.1"/>
</dbReference>
<dbReference type="STRING" id="861298.SAMN04488136_106145"/>
<dbReference type="Proteomes" id="UP000198854">
    <property type="component" value="Unassembled WGS sequence"/>
</dbReference>
<dbReference type="PANTHER" id="PTHR38764">
    <property type="entry name" value="ACYL CARRIER PROTEIN PHOSPHODIESTERASE"/>
    <property type="match status" value="1"/>
</dbReference>
<keyword evidence="1" id="KW-0444">Lipid biosynthesis</keyword>
<evidence type="ECO:0000256" key="3">
    <source>
        <dbReference type="ARBA" id="ARBA00023098"/>
    </source>
</evidence>
<gene>
    <name evidence="5" type="ORF">SAMN04488136_106145</name>
</gene>
<dbReference type="InterPro" id="IPR007431">
    <property type="entry name" value="ACP_PD"/>
</dbReference>
<keyword evidence="6" id="KW-1185">Reference proteome</keyword>
<accession>A0A1G7Z081</accession>
<sequence length="198" mass="22752">MNFLAHLHIAQHCQSSLLGNLLGDFVKGNPQGKFPQAVVEGIQLHRFVDSFTDHHPTLMNIKPLFDGQSRRFCAIALDMFWDHCLAHRWDEFDRAPLAVFCHSAERQVKAEMTTLDEQTIPQRFISVSGHMWQGKWLESYAELDNIEFALMRMSTRSARMANLTSCFPVLEAHYDHLIDVFDDLYSSVLEAAKRQAIC</sequence>
<dbReference type="PIRSF" id="PIRSF011489">
    <property type="entry name" value="DUF479"/>
    <property type="match status" value="1"/>
</dbReference>
<evidence type="ECO:0000313" key="5">
    <source>
        <dbReference type="EMBL" id="SDH01916.1"/>
    </source>
</evidence>
<proteinExistence type="predicted"/>
<keyword evidence="3" id="KW-0443">Lipid metabolism</keyword>
<dbReference type="PANTHER" id="PTHR38764:SF1">
    <property type="entry name" value="ACYL CARRIER PROTEIN PHOSPHODIESTERASE"/>
    <property type="match status" value="1"/>
</dbReference>
<dbReference type="GO" id="GO:0008770">
    <property type="term" value="F:[acyl-carrier-protein] phosphodiesterase activity"/>
    <property type="evidence" value="ECO:0007669"/>
    <property type="project" value="InterPro"/>
</dbReference>
<evidence type="ECO:0000256" key="4">
    <source>
        <dbReference type="ARBA" id="ARBA00023160"/>
    </source>
</evidence>
<protein>
    <submittedName>
        <fullName evidence="5">Acyl carrier protein phosphodiesterase</fullName>
    </submittedName>
</protein>
<keyword evidence="2" id="KW-0378">Hydrolase</keyword>
<evidence type="ECO:0000256" key="1">
    <source>
        <dbReference type="ARBA" id="ARBA00022516"/>
    </source>
</evidence>
<evidence type="ECO:0000313" key="6">
    <source>
        <dbReference type="Proteomes" id="UP000198854"/>
    </source>
</evidence>
<dbReference type="Pfam" id="PF04336">
    <property type="entry name" value="ACP_PD"/>
    <property type="match status" value="1"/>
</dbReference>